<evidence type="ECO:0000313" key="3">
    <source>
        <dbReference type="Proteomes" id="UP000181969"/>
    </source>
</evidence>
<dbReference type="PANTHER" id="PTHR13696:SF99">
    <property type="entry name" value="COBYRINIC ACID AC-DIAMIDE SYNTHASE"/>
    <property type="match status" value="1"/>
</dbReference>
<dbReference type="InterPro" id="IPR050678">
    <property type="entry name" value="DNA_Partitioning_ATPase"/>
</dbReference>
<organism evidence="2 3">
    <name type="scientific">Lactococcus garvieae</name>
    <dbReference type="NCBI Taxonomy" id="1363"/>
    <lineage>
        <taxon>Bacteria</taxon>
        <taxon>Bacillati</taxon>
        <taxon>Bacillota</taxon>
        <taxon>Bacilli</taxon>
        <taxon>Lactobacillales</taxon>
        <taxon>Streptococcaceae</taxon>
        <taxon>Lactococcus</taxon>
    </lineage>
</organism>
<dbReference type="Pfam" id="PF13614">
    <property type="entry name" value="AAA_31"/>
    <property type="match status" value="1"/>
</dbReference>
<sequence>MKIITMNVNKGGAGKTTLAHNFAEWLALKHRVLLFDFDDSANLTHRYGNFKNSEHTVISLFDTGFVKPINVNFNLDLVAGSPEVEMLKERVFAKRRREELFGRWIAAHYQELEKAYDYLVIDTENDEGILTTNALLVSDCVVGVAEPSKDSVEALPNLREFVNDLNHDFETEIKLAFVANKIDLSENSSKDLIKAMEENGDYMGYLPRRTFLLDNEVVAHMKPTSANKQDLENIFSVFEALKAQLDEEDDNGQ</sequence>
<dbReference type="EMBL" id="FOTJ01000004">
    <property type="protein sequence ID" value="SFL28903.1"/>
    <property type="molecule type" value="Genomic_DNA"/>
</dbReference>
<dbReference type="PANTHER" id="PTHR13696">
    <property type="entry name" value="P-LOOP CONTAINING NUCLEOSIDE TRIPHOSPHATE HYDROLASE"/>
    <property type="match status" value="1"/>
</dbReference>
<protein>
    <submittedName>
        <fullName evidence="2">Chromosome partitioning protein</fullName>
    </submittedName>
</protein>
<dbReference type="Proteomes" id="UP000181969">
    <property type="component" value="Unassembled WGS sequence"/>
</dbReference>
<dbReference type="SUPFAM" id="SSF52540">
    <property type="entry name" value="P-loop containing nucleoside triphosphate hydrolases"/>
    <property type="match status" value="1"/>
</dbReference>
<dbReference type="RefSeq" id="WP_074750866.1">
    <property type="nucleotide sequence ID" value="NZ_FOTJ01000004.1"/>
</dbReference>
<dbReference type="Gene3D" id="3.40.50.300">
    <property type="entry name" value="P-loop containing nucleotide triphosphate hydrolases"/>
    <property type="match status" value="1"/>
</dbReference>
<accession>A0A1I4GHA3</accession>
<dbReference type="InterPro" id="IPR025669">
    <property type="entry name" value="AAA_dom"/>
</dbReference>
<dbReference type="InterPro" id="IPR027417">
    <property type="entry name" value="P-loop_NTPase"/>
</dbReference>
<dbReference type="CDD" id="cd02042">
    <property type="entry name" value="ParAB_family"/>
    <property type="match status" value="1"/>
</dbReference>
<reference evidence="2 3" key="1">
    <citation type="submission" date="2016-10" db="EMBL/GenBank/DDBJ databases">
        <authorList>
            <person name="de Groot N.N."/>
        </authorList>
    </citation>
    <scope>NUCLEOTIDE SEQUENCE [LARGE SCALE GENOMIC DNA]</scope>
    <source>
        <strain evidence="2 3">M79</strain>
    </source>
</reference>
<gene>
    <name evidence="2" type="ORF">SAMN05216438_10412</name>
</gene>
<dbReference type="AlphaFoldDB" id="A0A1I4GHA3"/>
<name>A0A1I4GHA3_9LACT</name>
<dbReference type="OrthoDB" id="9791162at2"/>
<feature type="domain" description="AAA" evidence="1">
    <location>
        <begin position="1"/>
        <end position="174"/>
    </location>
</feature>
<proteinExistence type="predicted"/>
<evidence type="ECO:0000313" key="2">
    <source>
        <dbReference type="EMBL" id="SFL28903.1"/>
    </source>
</evidence>
<evidence type="ECO:0000259" key="1">
    <source>
        <dbReference type="Pfam" id="PF13614"/>
    </source>
</evidence>